<evidence type="ECO:0000256" key="5">
    <source>
        <dbReference type="HAMAP-Rule" id="MF_01320"/>
    </source>
</evidence>
<feature type="domain" description="Large ribosomal subunit protein uL2 C-terminal" evidence="7">
    <location>
        <begin position="124"/>
        <end position="252"/>
    </location>
</feature>
<dbReference type="SMART" id="SM01383">
    <property type="entry name" value="Ribosomal_L2"/>
    <property type="match status" value="1"/>
</dbReference>
<gene>
    <name evidence="5 9" type="primary">rplB</name>
    <name evidence="9" type="ORF">IAC79_01870</name>
</gene>
<keyword evidence="5" id="KW-0694">RNA-binding</keyword>
<dbReference type="SUPFAM" id="SSF50104">
    <property type="entry name" value="Translation proteins SH3-like domain"/>
    <property type="match status" value="1"/>
</dbReference>
<comment type="caution">
    <text evidence="9">The sequence shown here is derived from an EMBL/GenBank/DDBJ whole genome shotgun (WGS) entry which is preliminary data.</text>
</comment>
<feature type="domain" description="Large ribosomal subunit protein uL2 RNA-binding" evidence="8">
    <location>
        <begin position="42"/>
        <end position="118"/>
    </location>
</feature>
<dbReference type="Pfam" id="PF00181">
    <property type="entry name" value="Ribosomal_L2_N"/>
    <property type="match status" value="1"/>
</dbReference>
<dbReference type="PANTHER" id="PTHR13691:SF5">
    <property type="entry name" value="LARGE RIBOSOMAL SUBUNIT PROTEIN UL2M"/>
    <property type="match status" value="1"/>
</dbReference>
<dbReference type="FunFam" id="2.30.30.30:FF:000001">
    <property type="entry name" value="50S ribosomal protein L2"/>
    <property type="match status" value="1"/>
</dbReference>
<evidence type="ECO:0000256" key="1">
    <source>
        <dbReference type="ARBA" id="ARBA00005636"/>
    </source>
</evidence>
<dbReference type="NCBIfam" id="TIGR01171">
    <property type="entry name" value="rplB_bact"/>
    <property type="match status" value="1"/>
</dbReference>
<reference evidence="9" key="2">
    <citation type="journal article" date="2021" name="PeerJ">
        <title>Extensive microbial diversity within the chicken gut microbiome revealed by metagenomics and culture.</title>
        <authorList>
            <person name="Gilroy R."/>
            <person name="Ravi A."/>
            <person name="Getino M."/>
            <person name="Pursley I."/>
            <person name="Horton D.L."/>
            <person name="Alikhan N.F."/>
            <person name="Baker D."/>
            <person name="Gharbi K."/>
            <person name="Hall N."/>
            <person name="Watson M."/>
            <person name="Adriaenssens E.M."/>
            <person name="Foster-Nyarko E."/>
            <person name="Jarju S."/>
            <person name="Secka A."/>
            <person name="Antonio M."/>
            <person name="Oren A."/>
            <person name="Chaudhuri R.R."/>
            <person name="La Ragione R."/>
            <person name="Hildebrand F."/>
            <person name="Pallen M.J."/>
        </authorList>
    </citation>
    <scope>NUCLEOTIDE SEQUENCE</scope>
    <source>
        <strain evidence="9">35461</strain>
    </source>
</reference>
<evidence type="ECO:0000259" key="7">
    <source>
        <dbReference type="SMART" id="SM01382"/>
    </source>
</evidence>
<evidence type="ECO:0000256" key="6">
    <source>
        <dbReference type="SAM" id="MobiDB-lite"/>
    </source>
</evidence>
<dbReference type="InterPro" id="IPR022669">
    <property type="entry name" value="Ribosomal_uL2_C"/>
</dbReference>
<dbReference type="InterPro" id="IPR002171">
    <property type="entry name" value="Ribosomal_uL2"/>
</dbReference>
<organism evidence="9 10">
    <name type="scientific">Candidatus Spyradenecus faecavium</name>
    <dbReference type="NCBI Taxonomy" id="2840947"/>
    <lineage>
        <taxon>Bacteria</taxon>
        <taxon>Pseudomonadati</taxon>
        <taxon>Lentisphaerota</taxon>
        <taxon>Lentisphaeria</taxon>
        <taxon>Lentisphaerales</taxon>
        <taxon>Lentisphaeraceae</taxon>
        <taxon>Lentisphaeraceae incertae sedis</taxon>
        <taxon>Candidatus Spyradenecus</taxon>
    </lineage>
</organism>
<accession>A0A9D1T315</accession>
<dbReference type="GO" id="GO:0016740">
    <property type="term" value="F:transferase activity"/>
    <property type="evidence" value="ECO:0007669"/>
    <property type="project" value="InterPro"/>
</dbReference>
<dbReference type="PIRSF" id="PIRSF002158">
    <property type="entry name" value="Ribosomal_L2"/>
    <property type="match status" value="1"/>
</dbReference>
<evidence type="ECO:0000256" key="2">
    <source>
        <dbReference type="ARBA" id="ARBA00022980"/>
    </source>
</evidence>
<evidence type="ECO:0000256" key="3">
    <source>
        <dbReference type="ARBA" id="ARBA00023274"/>
    </source>
</evidence>
<reference evidence="9" key="1">
    <citation type="submission" date="2020-10" db="EMBL/GenBank/DDBJ databases">
        <authorList>
            <person name="Gilroy R."/>
        </authorList>
    </citation>
    <scope>NUCLEOTIDE SEQUENCE</scope>
    <source>
        <strain evidence="9">35461</strain>
    </source>
</reference>
<dbReference type="Proteomes" id="UP000886845">
    <property type="component" value="Unassembled WGS sequence"/>
</dbReference>
<dbReference type="InterPro" id="IPR005880">
    <property type="entry name" value="Ribosomal_uL2_bac/org-type"/>
</dbReference>
<keyword evidence="2 5" id="KW-0689">Ribosomal protein</keyword>
<dbReference type="Gene3D" id="4.10.950.10">
    <property type="entry name" value="Ribosomal protein L2, domain 3"/>
    <property type="match status" value="1"/>
</dbReference>
<dbReference type="GO" id="GO:0002181">
    <property type="term" value="P:cytoplasmic translation"/>
    <property type="evidence" value="ECO:0007669"/>
    <property type="project" value="TreeGrafter"/>
</dbReference>
<protein>
    <recommendedName>
        <fullName evidence="4 5">Large ribosomal subunit protein uL2</fullName>
    </recommendedName>
</protein>
<keyword evidence="5" id="KW-0699">rRNA-binding</keyword>
<dbReference type="InterPro" id="IPR022666">
    <property type="entry name" value="Ribosomal_uL2_RNA-bd_dom"/>
</dbReference>
<feature type="compositionally biased region" description="Basic residues" evidence="6">
    <location>
        <begin position="254"/>
        <end position="274"/>
    </location>
</feature>
<proteinExistence type="inferred from homology"/>
<dbReference type="EMBL" id="DVOR01000061">
    <property type="protein sequence ID" value="HIV08848.1"/>
    <property type="molecule type" value="Genomic_DNA"/>
</dbReference>
<name>A0A9D1T315_9BACT</name>
<comment type="similarity">
    <text evidence="1 5">Belongs to the universal ribosomal protein uL2 family.</text>
</comment>
<dbReference type="FunFam" id="2.40.50.140:FF:000003">
    <property type="entry name" value="50S ribosomal protein L2"/>
    <property type="match status" value="1"/>
</dbReference>
<dbReference type="InterPro" id="IPR012340">
    <property type="entry name" value="NA-bd_OB-fold"/>
</dbReference>
<dbReference type="AlphaFoldDB" id="A0A9D1T315"/>
<feature type="region of interest" description="Disordered" evidence="6">
    <location>
        <begin position="224"/>
        <end position="274"/>
    </location>
</feature>
<comment type="subunit">
    <text evidence="5">Part of the 50S ribosomal subunit. Forms a bridge to the 30S subunit in the 70S ribosome.</text>
</comment>
<dbReference type="FunFam" id="4.10.950.10:FF:000001">
    <property type="entry name" value="50S ribosomal protein L2"/>
    <property type="match status" value="1"/>
</dbReference>
<dbReference type="Pfam" id="PF03947">
    <property type="entry name" value="Ribosomal_L2_C"/>
    <property type="match status" value="1"/>
</dbReference>
<dbReference type="SUPFAM" id="SSF50249">
    <property type="entry name" value="Nucleic acid-binding proteins"/>
    <property type="match status" value="1"/>
</dbReference>
<dbReference type="Gene3D" id="2.30.30.30">
    <property type="match status" value="1"/>
</dbReference>
<keyword evidence="3 5" id="KW-0687">Ribonucleoprotein</keyword>
<sequence>MALKSYKPRSPGMRFRVSQVRTHLSKEKPVAHLTVAKNANAGRNNQGRITVRHRGGGVRRRFRIVDFLRDKHGIPAKVAALCYDPNRTANLALLNYADGEKRYILAPEGLKPGMTVVSGPDAEPTVGNALPLEKIPLGMAVHNVELVPGKGAQMVRSAGTSATLMARANGMATLRLPSGEIRMVSVACMATVGTVGEGDWSGVKFGKAGRKRLLGIRPTVRGVAMNPVDHPMGGGEGRTSGGSHPRSPWGKLAKGGKTRNRRKNSNRFIVKRRK</sequence>
<dbReference type="InterPro" id="IPR014726">
    <property type="entry name" value="Ribosomal_uL2_dom3"/>
</dbReference>
<dbReference type="InterPro" id="IPR014722">
    <property type="entry name" value="Rib_uL2_dom2"/>
</dbReference>
<dbReference type="GO" id="GO:0015934">
    <property type="term" value="C:large ribosomal subunit"/>
    <property type="evidence" value="ECO:0007669"/>
    <property type="project" value="InterPro"/>
</dbReference>
<dbReference type="GO" id="GO:0003735">
    <property type="term" value="F:structural constituent of ribosome"/>
    <property type="evidence" value="ECO:0007669"/>
    <property type="project" value="InterPro"/>
</dbReference>
<dbReference type="HAMAP" id="MF_01320_B">
    <property type="entry name" value="Ribosomal_uL2_B"/>
    <property type="match status" value="1"/>
</dbReference>
<evidence type="ECO:0000313" key="10">
    <source>
        <dbReference type="Proteomes" id="UP000886845"/>
    </source>
</evidence>
<dbReference type="InterPro" id="IPR008991">
    <property type="entry name" value="Translation_prot_SH3-like_sf"/>
</dbReference>
<comment type="function">
    <text evidence="5">One of the primary rRNA binding proteins. Required for association of the 30S and 50S subunits to form the 70S ribosome, for tRNA binding and peptide bond formation. It has been suggested to have peptidyltransferase activity; this is somewhat controversial. Makes several contacts with the 16S rRNA in the 70S ribosome.</text>
</comment>
<dbReference type="PANTHER" id="PTHR13691">
    <property type="entry name" value="RIBOSOMAL PROTEIN L2"/>
    <property type="match status" value="1"/>
</dbReference>
<evidence type="ECO:0000259" key="8">
    <source>
        <dbReference type="SMART" id="SM01383"/>
    </source>
</evidence>
<dbReference type="GO" id="GO:0019843">
    <property type="term" value="F:rRNA binding"/>
    <property type="evidence" value="ECO:0007669"/>
    <property type="project" value="UniProtKB-UniRule"/>
</dbReference>
<dbReference type="InterPro" id="IPR022671">
    <property type="entry name" value="Ribosomal_uL2_CS"/>
</dbReference>
<dbReference type="SMART" id="SM01382">
    <property type="entry name" value="Ribosomal_L2_C"/>
    <property type="match status" value="1"/>
</dbReference>
<dbReference type="PROSITE" id="PS00467">
    <property type="entry name" value="RIBOSOMAL_L2"/>
    <property type="match status" value="1"/>
</dbReference>
<evidence type="ECO:0000256" key="4">
    <source>
        <dbReference type="ARBA" id="ARBA00035242"/>
    </source>
</evidence>
<evidence type="ECO:0000313" key="9">
    <source>
        <dbReference type="EMBL" id="HIV08848.1"/>
    </source>
</evidence>
<dbReference type="Gene3D" id="2.40.50.140">
    <property type="entry name" value="Nucleic acid-binding proteins"/>
    <property type="match status" value="1"/>
</dbReference>